<comment type="similarity">
    <text evidence="5">Belongs to the class I-like SAM-binding methyltransferase superfamily. RsmB/NOP family.</text>
</comment>
<dbReference type="SUPFAM" id="SSF53335">
    <property type="entry name" value="S-adenosyl-L-methionine-dependent methyltransferases"/>
    <property type="match status" value="1"/>
</dbReference>
<name>A1RXH1_THEPD</name>
<dbReference type="GO" id="GO:0006400">
    <property type="term" value="P:tRNA modification"/>
    <property type="evidence" value="ECO:0007669"/>
    <property type="project" value="UniProtKB-UniRule"/>
</dbReference>
<dbReference type="CDD" id="cd07953">
    <property type="entry name" value="PUA"/>
    <property type="match status" value="1"/>
</dbReference>
<dbReference type="InterPro" id="IPR023267">
    <property type="entry name" value="RCMT"/>
</dbReference>
<organism evidence="7 8">
    <name type="scientific">Thermofilum pendens (strain DSM 2475 / Hrk 5)</name>
    <dbReference type="NCBI Taxonomy" id="368408"/>
    <lineage>
        <taxon>Archaea</taxon>
        <taxon>Thermoproteota</taxon>
        <taxon>Thermoprotei</taxon>
        <taxon>Thermofilales</taxon>
        <taxon>Thermofilaceae</taxon>
        <taxon>Thermofilum</taxon>
    </lineage>
</organism>
<dbReference type="PROSITE" id="PS51686">
    <property type="entry name" value="SAM_MT_RSMB_NOP"/>
    <property type="match status" value="1"/>
</dbReference>
<proteinExistence type="inferred from homology"/>
<dbReference type="HOGENOM" id="CLU_005316_1_0_2"/>
<dbReference type="Pfam" id="PF01472">
    <property type="entry name" value="PUA"/>
    <property type="match status" value="1"/>
</dbReference>
<dbReference type="GO" id="GO:0001510">
    <property type="term" value="P:RNA methylation"/>
    <property type="evidence" value="ECO:0007669"/>
    <property type="project" value="InterPro"/>
</dbReference>
<dbReference type="HAMAP" id="MF_02237">
    <property type="entry name" value="NSUN6"/>
    <property type="match status" value="1"/>
</dbReference>
<dbReference type="Gene3D" id="3.40.50.150">
    <property type="entry name" value="Vaccinia Virus protein VP39"/>
    <property type="match status" value="1"/>
</dbReference>
<sequence length="389" mass="43676">MSSVGAVASRYGYRVDFVEYLARFFSLGYIEDLFRSLETPGSRYFFRVNTLKVRPEDLLEELREEGLKVYRHDRLPEAFYVPVEGPFEVRLLPGKVYVDKKTAESVYVGANVFAPGVTKVENAREGDLVSVIAPGGRVVAEGVLSMDPSRVFSERKGLAVRVVRSVYRAVSLRETRYFDEGLIYHQSLPSMVAVRLLDPQPGWTVLDMCAAPGGKTTHAAQLMGDHGEVIAVDRTKSKVDTIMEHARRLGLKSVKGLVYDSRYISEYLDKDSVDAVIIDPPCTALGVRPKLWYERGFDDVLKLSDYQRQFLREAAKVLRRGGRLLFTTCTISPYENEFNVIFAASYLGLKPLPLSFPPVKSGLLGTGSLQFVPHEHDTPGFFIALFEKR</sequence>
<evidence type="ECO:0000256" key="1">
    <source>
        <dbReference type="ARBA" id="ARBA00022603"/>
    </source>
</evidence>
<dbReference type="OrthoDB" id="14725at2157"/>
<dbReference type="KEGG" id="tpe:Tpen_0494"/>
<dbReference type="InterPro" id="IPR002478">
    <property type="entry name" value="PUA"/>
</dbReference>
<keyword evidence="8" id="KW-1185">Reference proteome</keyword>
<dbReference type="EMBL" id="CP000505">
    <property type="protein sequence ID" value="ABL77901.1"/>
    <property type="molecule type" value="Genomic_DNA"/>
</dbReference>
<dbReference type="STRING" id="368408.Tpen_0494"/>
<dbReference type="InterPro" id="IPR029063">
    <property type="entry name" value="SAM-dependent_MTases_sf"/>
</dbReference>
<comment type="function">
    <text evidence="5">S-adenosyl-L-methionine-dependent methyltransferase that specifically methylates the C5 position of cytosine 72 in several tRNAs.</text>
</comment>
<feature type="active site" description="Nucleophile" evidence="5">
    <location>
        <position position="329"/>
    </location>
</feature>
<dbReference type="GO" id="GO:0016428">
    <property type="term" value="F:tRNA (cytidine-5-)-methyltransferase activity"/>
    <property type="evidence" value="ECO:0007669"/>
    <property type="project" value="UniProtKB-UniRule"/>
</dbReference>
<feature type="binding site" evidence="5">
    <location>
        <position position="233"/>
    </location>
    <ligand>
        <name>S-adenosyl-L-methionine</name>
        <dbReference type="ChEBI" id="CHEBI:59789"/>
    </ligand>
</feature>
<keyword evidence="4 5" id="KW-0694">RNA-binding</keyword>
<dbReference type="InterPro" id="IPR049560">
    <property type="entry name" value="MeTrfase_RsmB-F_NOP2_cat"/>
</dbReference>
<evidence type="ECO:0000256" key="5">
    <source>
        <dbReference type="HAMAP-Rule" id="MF_02237"/>
    </source>
</evidence>
<dbReference type="PANTHER" id="PTHR22807">
    <property type="entry name" value="NOP2 YEAST -RELATED NOL1/NOP2/FMU SUN DOMAIN-CONTAINING"/>
    <property type="match status" value="1"/>
</dbReference>
<dbReference type="Gene3D" id="2.30.130.10">
    <property type="entry name" value="PUA domain"/>
    <property type="match status" value="1"/>
</dbReference>
<dbReference type="AlphaFoldDB" id="A1RXH1"/>
<dbReference type="EC" id="2.1.1.-" evidence="5"/>
<feature type="domain" description="SAM-dependent MTase RsmB/NOP-type" evidence="6">
    <location>
        <begin position="106"/>
        <end position="389"/>
    </location>
</feature>
<evidence type="ECO:0000256" key="2">
    <source>
        <dbReference type="ARBA" id="ARBA00022679"/>
    </source>
</evidence>
<dbReference type="PANTHER" id="PTHR22807:SF34">
    <property type="entry name" value="TRNA (CYTOSINE(72)-C(5))-METHYLTRANSFERASE NSUN6"/>
    <property type="match status" value="1"/>
</dbReference>
<accession>A1RXH1</accession>
<protein>
    <recommendedName>
        <fullName evidence="5">tRNA (cytosine(72)-C(5))-methyltransferase</fullName>
        <shortName evidence="5">tRNA:m(5)C72 MTase</shortName>
        <ecNumber evidence="5">2.1.1.-</ecNumber>
    </recommendedName>
</protein>
<dbReference type="eggNOG" id="arCOG00986">
    <property type="taxonomic scope" value="Archaea"/>
</dbReference>
<evidence type="ECO:0000256" key="4">
    <source>
        <dbReference type="ARBA" id="ARBA00022884"/>
    </source>
</evidence>
<dbReference type="CDD" id="cd02440">
    <property type="entry name" value="AdoMet_MTases"/>
    <property type="match status" value="1"/>
</dbReference>
<feature type="binding site" evidence="5">
    <location>
        <position position="260"/>
    </location>
    <ligand>
        <name>S-adenosyl-L-methionine</name>
        <dbReference type="ChEBI" id="CHEBI:59789"/>
    </ligand>
</feature>
<dbReference type="GO" id="GO:0000049">
    <property type="term" value="F:tRNA binding"/>
    <property type="evidence" value="ECO:0007669"/>
    <property type="project" value="UniProtKB-UniRule"/>
</dbReference>
<dbReference type="RefSeq" id="WP_011752166.1">
    <property type="nucleotide sequence ID" value="NC_008698.1"/>
</dbReference>
<dbReference type="SUPFAM" id="SSF88697">
    <property type="entry name" value="PUA domain-like"/>
    <property type="match status" value="1"/>
</dbReference>
<evidence type="ECO:0000259" key="6">
    <source>
        <dbReference type="PROSITE" id="PS51686"/>
    </source>
</evidence>
<dbReference type="InterPro" id="IPR001678">
    <property type="entry name" value="MeTrfase_RsmB-F_NOP2_dom"/>
</dbReference>
<dbReference type="InterPro" id="IPR043699">
    <property type="entry name" value="NSUN6"/>
</dbReference>
<feature type="binding site" evidence="5">
    <location>
        <position position="238"/>
    </location>
    <ligand>
        <name>S-adenosyl-L-methionine</name>
        <dbReference type="ChEBI" id="CHEBI:59789"/>
    </ligand>
</feature>
<dbReference type="Proteomes" id="UP000000641">
    <property type="component" value="Chromosome"/>
</dbReference>
<feature type="binding site" evidence="5">
    <location>
        <position position="306"/>
    </location>
    <ligand>
        <name>S-adenosyl-L-methionine</name>
        <dbReference type="ChEBI" id="CHEBI:59789"/>
    </ligand>
</feature>
<reference evidence="8" key="1">
    <citation type="journal article" date="2008" name="J. Bacteriol.">
        <title>Genome sequence of Thermofilum pendens reveals an exceptional loss of biosynthetic pathways without genome reduction.</title>
        <authorList>
            <person name="Anderson I."/>
            <person name="Rodriguez J."/>
            <person name="Susanti D."/>
            <person name="Porat I."/>
            <person name="Reich C."/>
            <person name="Ulrich L.E."/>
            <person name="Elkins J.G."/>
            <person name="Mavromatis K."/>
            <person name="Lykidis A."/>
            <person name="Kim E."/>
            <person name="Thompson L.S."/>
            <person name="Nolan M."/>
            <person name="Land M."/>
            <person name="Copeland A."/>
            <person name="Lapidus A."/>
            <person name="Lucas S."/>
            <person name="Detter C."/>
            <person name="Zhulin I.B."/>
            <person name="Olsen G.J."/>
            <person name="Whitman W."/>
            <person name="Mukhopadhyay B."/>
            <person name="Bristow J."/>
            <person name="Kyrpides N."/>
        </authorList>
    </citation>
    <scope>NUCLEOTIDE SEQUENCE [LARGE SCALE GENOMIC DNA]</scope>
    <source>
        <strain evidence="8">DSM 2475 / Hrk 5</strain>
    </source>
</reference>
<gene>
    <name evidence="7" type="ordered locus">Tpen_0494</name>
</gene>
<dbReference type="PRINTS" id="PR02008">
    <property type="entry name" value="RCMTFAMILY"/>
</dbReference>
<feature type="binding site" evidence="5">
    <location>
        <begin position="209"/>
        <end position="215"/>
    </location>
    <ligand>
        <name>S-adenosyl-L-methionine</name>
        <dbReference type="ChEBI" id="CHEBI:59789"/>
    </ligand>
</feature>
<dbReference type="EnsemblBacteria" id="ABL77901">
    <property type="protein sequence ID" value="ABL77901"/>
    <property type="gene ID" value="Tpen_0494"/>
</dbReference>
<keyword evidence="3 5" id="KW-0949">S-adenosyl-L-methionine</keyword>
<dbReference type="Pfam" id="PF01189">
    <property type="entry name" value="Methyltr_RsmB-F"/>
    <property type="match status" value="1"/>
</dbReference>
<comment type="catalytic activity">
    <reaction evidence="5">
        <text>cytidine(72) in tRNA + S-adenosyl-L-methionine = 5-methylcytidine(72) in tRNA + S-adenosyl-L-homocysteine + H(+)</text>
        <dbReference type="Rhea" id="RHEA:61988"/>
        <dbReference type="Rhea" id="RHEA-COMP:15996"/>
        <dbReference type="Rhea" id="RHEA-COMP:15997"/>
        <dbReference type="ChEBI" id="CHEBI:15378"/>
        <dbReference type="ChEBI" id="CHEBI:57856"/>
        <dbReference type="ChEBI" id="CHEBI:59789"/>
        <dbReference type="ChEBI" id="CHEBI:74483"/>
        <dbReference type="ChEBI" id="CHEBI:82748"/>
    </reaction>
</comment>
<evidence type="ECO:0000313" key="7">
    <source>
        <dbReference type="EMBL" id="ABL77901.1"/>
    </source>
</evidence>
<keyword evidence="1 5" id="KW-0489">Methyltransferase</keyword>
<dbReference type="PROSITE" id="PS50890">
    <property type="entry name" value="PUA"/>
    <property type="match status" value="1"/>
</dbReference>
<evidence type="ECO:0000313" key="8">
    <source>
        <dbReference type="Proteomes" id="UP000000641"/>
    </source>
</evidence>
<dbReference type="InterPro" id="IPR015947">
    <property type="entry name" value="PUA-like_sf"/>
</dbReference>
<feature type="binding site" evidence="5">
    <location>
        <position position="279"/>
    </location>
    <ligand>
        <name>S-adenosyl-L-methionine</name>
        <dbReference type="ChEBI" id="CHEBI:59789"/>
    </ligand>
</feature>
<dbReference type="SMART" id="SM00359">
    <property type="entry name" value="PUA"/>
    <property type="match status" value="1"/>
</dbReference>
<evidence type="ECO:0000256" key="3">
    <source>
        <dbReference type="ARBA" id="ARBA00022691"/>
    </source>
</evidence>
<keyword evidence="2 5" id="KW-0808">Transferase</keyword>
<dbReference type="InterPro" id="IPR036974">
    <property type="entry name" value="PUA_sf"/>
</dbReference>
<dbReference type="GeneID" id="4601328"/>